<reference evidence="1" key="1">
    <citation type="submission" date="2021-05" db="EMBL/GenBank/DDBJ databases">
        <authorList>
            <person name="Pietrasiak N."/>
            <person name="Ward R."/>
            <person name="Stajich J.E."/>
            <person name="Kurbessoian T."/>
        </authorList>
    </citation>
    <scope>NUCLEOTIDE SEQUENCE</scope>
    <source>
        <strain evidence="1">UHER 2000/2452</strain>
    </source>
</reference>
<dbReference type="AlphaFoldDB" id="A0A951QE82"/>
<comment type="caution">
    <text evidence="1">The sequence shown here is derived from an EMBL/GenBank/DDBJ whole genome shotgun (WGS) entry which is preliminary data.</text>
</comment>
<accession>A0A951QE82</accession>
<protein>
    <submittedName>
        <fullName evidence="1">Uncharacterized protein</fullName>
    </submittedName>
</protein>
<gene>
    <name evidence="1" type="ORF">KME15_16510</name>
</gene>
<sequence>MILLIRDRATEAQVQEMLEELGVYIKVAVDIDRRTLAGGGYLHADCEAELLDDGSRQDAIWGANWNPFTQDIVYESLINIRPRQNRSMEILDIGIREQVAQVIQQLLGG</sequence>
<organism evidence="1 2">
    <name type="scientific">Drouetiella hepatica Uher 2000/2452</name>
    <dbReference type="NCBI Taxonomy" id="904376"/>
    <lineage>
        <taxon>Bacteria</taxon>
        <taxon>Bacillati</taxon>
        <taxon>Cyanobacteriota</taxon>
        <taxon>Cyanophyceae</taxon>
        <taxon>Oculatellales</taxon>
        <taxon>Oculatellaceae</taxon>
        <taxon>Drouetiella</taxon>
    </lineage>
</organism>
<dbReference type="Proteomes" id="UP000757435">
    <property type="component" value="Unassembled WGS sequence"/>
</dbReference>
<name>A0A951QE82_9CYAN</name>
<evidence type="ECO:0000313" key="2">
    <source>
        <dbReference type="Proteomes" id="UP000757435"/>
    </source>
</evidence>
<dbReference type="InterPro" id="IPR043731">
    <property type="entry name" value="DUF5674"/>
</dbReference>
<proteinExistence type="predicted"/>
<evidence type="ECO:0000313" key="1">
    <source>
        <dbReference type="EMBL" id="MBW4660279.1"/>
    </source>
</evidence>
<dbReference type="EMBL" id="JAHHHD010000019">
    <property type="protein sequence ID" value="MBW4660279.1"/>
    <property type="molecule type" value="Genomic_DNA"/>
</dbReference>
<reference evidence="1" key="2">
    <citation type="journal article" date="2022" name="Microbiol. Resour. Announc.">
        <title>Metagenome Sequencing to Explore Phylogenomics of Terrestrial Cyanobacteria.</title>
        <authorList>
            <person name="Ward R.D."/>
            <person name="Stajich J.E."/>
            <person name="Johansen J.R."/>
            <person name="Huntemann M."/>
            <person name="Clum A."/>
            <person name="Foster B."/>
            <person name="Foster B."/>
            <person name="Roux S."/>
            <person name="Palaniappan K."/>
            <person name="Varghese N."/>
            <person name="Mukherjee S."/>
            <person name="Reddy T.B.K."/>
            <person name="Daum C."/>
            <person name="Copeland A."/>
            <person name="Chen I.A."/>
            <person name="Ivanova N.N."/>
            <person name="Kyrpides N.C."/>
            <person name="Shapiro N."/>
            <person name="Eloe-Fadrosh E.A."/>
            <person name="Pietrasiak N."/>
        </authorList>
    </citation>
    <scope>NUCLEOTIDE SEQUENCE</scope>
    <source>
        <strain evidence="1">UHER 2000/2452</strain>
    </source>
</reference>
<dbReference type="Pfam" id="PF18924">
    <property type="entry name" value="DUF5674"/>
    <property type="match status" value="1"/>
</dbReference>